<proteinExistence type="predicted"/>
<dbReference type="InterPro" id="IPR029044">
    <property type="entry name" value="Nucleotide-diphossugar_trans"/>
</dbReference>
<gene>
    <name evidence="1" type="ORF">WJX72_005744</name>
</gene>
<evidence type="ECO:0008006" key="3">
    <source>
        <dbReference type="Google" id="ProtNLM"/>
    </source>
</evidence>
<evidence type="ECO:0000313" key="2">
    <source>
        <dbReference type="Proteomes" id="UP001489004"/>
    </source>
</evidence>
<protein>
    <recommendedName>
        <fullName evidence="3">Nucleotide-diphospho-sugar transferase domain-containing protein</fullName>
    </recommendedName>
</protein>
<accession>A0AAW1Q0E8</accession>
<comment type="caution">
    <text evidence="1">The sequence shown here is derived from an EMBL/GenBank/DDBJ whole genome shotgun (WGS) entry which is preliminary data.</text>
</comment>
<dbReference type="EMBL" id="JALJOR010000007">
    <property type="protein sequence ID" value="KAK9814423.1"/>
    <property type="molecule type" value="Genomic_DNA"/>
</dbReference>
<reference evidence="1 2" key="1">
    <citation type="journal article" date="2024" name="Nat. Commun.">
        <title>Phylogenomics reveals the evolutionary origins of lichenization in chlorophyte algae.</title>
        <authorList>
            <person name="Puginier C."/>
            <person name="Libourel C."/>
            <person name="Otte J."/>
            <person name="Skaloud P."/>
            <person name="Haon M."/>
            <person name="Grisel S."/>
            <person name="Petersen M."/>
            <person name="Berrin J.G."/>
            <person name="Delaux P.M."/>
            <person name="Dal Grande F."/>
            <person name="Keller J."/>
        </authorList>
    </citation>
    <scope>NUCLEOTIDE SEQUENCE [LARGE SCALE GENOMIC DNA]</scope>
    <source>
        <strain evidence="1 2">SAG 2043</strain>
    </source>
</reference>
<keyword evidence="2" id="KW-1185">Reference proteome</keyword>
<dbReference type="Gene3D" id="3.90.550.10">
    <property type="entry name" value="Spore Coat Polysaccharide Biosynthesis Protein SpsA, Chain A"/>
    <property type="match status" value="1"/>
</dbReference>
<dbReference type="Proteomes" id="UP001489004">
    <property type="component" value="Unassembled WGS sequence"/>
</dbReference>
<organism evidence="1 2">
    <name type="scientific">[Myrmecia] bisecta</name>
    <dbReference type="NCBI Taxonomy" id="41462"/>
    <lineage>
        <taxon>Eukaryota</taxon>
        <taxon>Viridiplantae</taxon>
        <taxon>Chlorophyta</taxon>
        <taxon>core chlorophytes</taxon>
        <taxon>Trebouxiophyceae</taxon>
        <taxon>Trebouxiales</taxon>
        <taxon>Trebouxiaceae</taxon>
        <taxon>Myrmecia</taxon>
    </lineage>
</organism>
<dbReference type="AlphaFoldDB" id="A0AAW1Q0E8"/>
<sequence>MVVFLGDPTANLHSLHAETGKDVAAAVTHMLAVPLANTIQKQQTAASPKPSKASASNSERTKATVLSSLLVALLACCAAGLLRLHRPQTLDLCKDWCSARNLMGGPYPQCVEGCLKEPSVVHYMGWLEASRDDAPRASGNSSDIIFGIWFSQGDRGAEGHDGHQFAGPNLAFASALQKSHPGCRIVILSDQDARDETWRMADGQQLEVFRMTIDKSKLGRNAYANYYQYLAQIAFMRNLTRQGLDASFNIVFMDMDILVVDSIAEVFSGADYDYALSISDATTMPINLGVQFIRKGRYEGAIEFLCGVINVYPFHETFVAGQIALGDYVELRNNERAVYATQTAAVREARACKQAGNSTVCFLTCLRYNYCHTDESCCTDAARLPISLQSFDELQRARPKMLHFVGHRKPALNLVHRAFMKGGREAAYAMWSVLPHTEAAYQLLKPFLEQHAM</sequence>
<evidence type="ECO:0000313" key="1">
    <source>
        <dbReference type="EMBL" id="KAK9814423.1"/>
    </source>
</evidence>
<name>A0AAW1Q0E8_9CHLO</name>